<dbReference type="PANTHER" id="PTHR37067:SF3">
    <property type="entry name" value="PX DOMAIN-CONTAINING PROTEIN"/>
    <property type="match status" value="1"/>
</dbReference>
<evidence type="ECO:0008006" key="3">
    <source>
        <dbReference type="Google" id="ProtNLM"/>
    </source>
</evidence>
<reference evidence="1" key="1">
    <citation type="submission" date="2024-02" db="EMBL/GenBank/DDBJ databases">
        <authorList>
            <consortium name="ELIXIR-Norway"/>
            <consortium name="Elixir Norway"/>
        </authorList>
    </citation>
    <scope>NUCLEOTIDE SEQUENCE</scope>
</reference>
<gene>
    <name evidence="1" type="ORF">CSSPJE1EN1_LOCUS20234</name>
</gene>
<organism evidence="1 2">
    <name type="scientific">Sphagnum jensenii</name>
    <dbReference type="NCBI Taxonomy" id="128206"/>
    <lineage>
        <taxon>Eukaryota</taxon>
        <taxon>Viridiplantae</taxon>
        <taxon>Streptophyta</taxon>
        <taxon>Embryophyta</taxon>
        <taxon>Bryophyta</taxon>
        <taxon>Sphagnophytina</taxon>
        <taxon>Sphagnopsida</taxon>
        <taxon>Sphagnales</taxon>
        <taxon>Sphagnaceae</taxon>
        <taxon>Sphagnum</taxon>
    </lineage>
</organism>
<dbReference type="InterPro" id="IPR012337">
    <property type="entry name" value="RNaseH-like_sf"/>
</dbReference>
<keyword evidence="2" id="KW-1185">Reference proteome</keyword>
<dbReference type="SUPFAM" id="SSF53098">
    <property type="entry name" value="Ribonuclease H-like"/>
    <property type="match status" value="1"/>
</dbReference>
<sequence length="209" mass="23688">MASELIGCTYDVLGNPGLCVCSRYEISNFVRAVCAVNLQRIVDLLRRSWAFSLALDSATHQSTSFLDLGFRIFVPNYHSIVNLHGCTLPMFDRHTGDIMSTMVNKFLTMLCPDWTIRLLGLTSDGACNMTGWVAGVVTRLDVAMHSDYSLIRIWCGAHQLDLVMEDIMNMIAEMQTTCPRVVNRWLSTEKVISWFKIHRPQLLTHIESK</sequence>
<evidence type="ECO:0000313" key="1">
    <source>
        <dbReference type="EMBL" id="CAK9274756.1"/>
    </source>
</evidence>
<dbReference type="Proteomes" id="UP001497444">
    <property type="component" value="Chromosome 6"/>
</dbReference>
<proteinExistence type="predicted"/>
<dbReference type="EMBL" id="OZ020101">
    <property type="protein sequence ID" value="CAK9274756.1"/>
    <property type="molecule type" value="Genomic_DNA"/>
</dbReference>
<accession>A0ABP0X8L8</accession>
<name>A0ABP0X8L8_9BRYO</name>
<dbReference type="PANTHER" id="PTHR37067">
    <property type="entry name" value="PX DOMAIN-CONTAINING PROTEIN"/>
    <property type="match status" value="1"/>
</dbReference>
<evidence type="ECO:0000313" key="2">
    <source>
        <dbReference type="Proteomes" id="UP001497444"/>
    </source>
</evidence>
<protein>
    <recommendedName>
        <fullName evidence="3">Transposase</fullName>
    </recommendedName>
</protein>